<dbReference type="InterPro" id="IPR021104">
    <property type="entry name" value="KfrA_DNA-bd_N"/>
</dbReference>
<dbReference type="AlphaFoldDB" id="A0A545TJD7"/>
<protein>
    <submittedName>
        <fullName evidence="3">Integrase</fullName>
    </submittedName>
</protein>
<dbReference type="Pfam" id="PF11740">
    <property type="entry name" value="KfrA_N"/>
    <property type="match status" value="1"/>
</dbReference>
<keyword evidence="4" id="KW-1185">Reference proteome</keyword>
<accession>A0A545TJD7</accession>
<dbReference type="Proteomes" id="UP000317839">
    <property type="component" value="Unassembled WGS sequence"/>
</dbReference>
<comment type="caution">
    <text evidence="3">The sequence shown here is derived from an EMBL/GenBank/DDBJ whole genome shotgun (WGS) entry which is preliminary data.</text>
</comment>
<name>A0A545TJD7_9GAMM</name>
<organism evidence="3 4">
    <name type="scientific">Aliikangiella marina</name>
    <dbReference type="NCBI Taxonomy" id="1712262"/>
    <lineage>
        <taxon>Bacteria</taxon>
        <taxon>Pseudomonadati</taxon>
        <taxon>Pseudomonadota</taxon>
        <taxon>Gammaproteobacteria</taxon>
        <taxon>Oceanospirillales</taxon>
        <taxon>Pleioneaceae</taxon>
        <taxon>Aliikangiella</taxon>
    </lineage>
</organism>
<gene>
    <name evidence="3" type="ORF">FLL45_05200</name>
</gene>
<evidence type="ECO:0000256" key="1">
    <source>
        <dbReference type="SAM" id="Coils"/>
    </source>
</evidence>
<evidence type="ECO:0000313" key="3">
    <source>
        <dbReference type="EMBL" id="TQV77342.1"/>
    </source>
</evidence>
<dbReference type="EMBL" id="VIKR01000001">
    <property type="protein sequence ID" value="TQV77342.1"/>
    <property type="molecule type" value="Genomic_DNA"/>
</dbReference>
<feature type="domain" description="KfrA N-terminal DNA-binding" evidence="2">
    <location>
        <begin position="7"/>
        <end position="118"/>
    </location>
</feature>
<feature type="coiled-coil region" evidence="1">
    <location>
        <begin position="147"/>
        <end position="315"/>
    </location>
</feature>
<sequence length="330" mass="38085">MARAGITKYSVEKARNLLISKGVNPSIDAIRVELGNTGSKTTISRYLKELEADESVQLEDEALLSEGIKDIIAKLASKLHQEAKEVIAKSESRLQETIKSLETKNRALIVQLDEQKAQLEKSLFESEQISESNQSLKSDIETLRTRLIESNSHNKELESILKEKEEQIDTLKESHKHTRESLEHYRVSVKEQREQGVRQHEQQLQQLHGEIRQLNQTLIVKQTDITSLNKDSSRLVTELKATQKEKHKLEDATKVITQKYDKLEHDLFQAKSAVERLTNEKERNTKEITELVQYNDALAKRLHEYELINVKLETELSIQKDFLNRQERSG</sequence>
<dbReference type="OrthoDB" id="583532at2"/>
<dbReference type="RefSeq" id="WP_142940914.1">
    <property type="nucleotide sequence ID" value="NZ_VIKR01000001.1"/>
</dbReference>
<keyword evidence="1" id="KW-0175">Coiled coil</keyword>
<evidence type="ECO:0000313" key="4">
    <source>
        <dbReference type="Proteomes" id="UP000317839"/>
    </source>
</evidence>
<reference evidence="3 4" key="1">
    <citation type="submission" date="2019-06" db="EMBL/GenBank/DDBJ databases">
        <title>Draft genome of Aliikangiella marina GYP-15.</title>
        <authorList>
            <person name="Wang G."/>
        </authorList>
    </citation>
    <scope>NUCLEOTIDE SEQUENCE [LARGE SCALE GENOMIC DNA]</scope>
    <source>
        <strain evidence="3 4">GYP-15</strain>
    </source>
</reference>
<evidence type="ECO:0000259" key="2">
    <source>
        <dbReference type="Pfam" id="PF11740"/>
    </source>
</evidence>
<proteinExistence type="predicted"/>